<keyword evidence="3" id="KW-1185">Reference proteome</keyword>
<feature type="transmembrane region" description="Helical" evidence="1">
    <location>
        <begin position="88"/>
        <end position="110"/>
    </location>
</feature>
<keyword evidence="1" id="KW-0472">Membrane</keyword>
<dbReference type="AlphaFoldDB" id="A0A286D6F3"/>
<feature type="transmembrane region" description="Helical" evidence="1">
    <location>
        <begin position="60"/>
        <end position="82"/>
    </location>
</feature>
<proteinExistence type="predicted"/>
<evidence type="ECO:0000313" key="3">
    <source>
        <dbReference type="Proteomes" id="UP000219374"/>
    </source>
</evidence>
<keyword evidence="1" id="KW-1133">Transmembrane helix</keyword>
<keyword evidence="1" id="KW-0812">Transmembrane</keyword>
<evidence type="ECO:0000256" key="1">
    <source>
        <dbReference type="SAM" id="Phobius"/>
    </source>
</evidence>
<evidence type="ECO:0008006" key="4">
    <source>
        <dbReference type="Google" id="ProtNLM"/>
    </source>
</evidence>
<dbReference type="Proteomes" id="UP000219374">
    <property type="component" value="Unassembled WGS sequence"/>
</dbReference>
<accession>A0A286D6F3</accession>
<dbReference type="EMBL" id="OCND01000003">
    <property type="protein sequence ID" value="SOD54239.1"/>
    <property type="molecule type" value="Genomic_DNA"/>
</dbReference>
<dbReference type="OrthoDB" id="6023910at2"/>
<sequence length="167" mass="17357">MKTRRVFSAPDIGTAENALDAAIRMGIRPDHAALVGESEIEMLQVPDAQKEASPTDFMPAALRGIVGGSVIGLIGGIVGMVLPAVGMHWSGVVLTTLVGATVGGWSAALAGSSVPSEVRRDYKQEIAAGQLLVVIDEEDEAVLERASDAVAAAGTRRLQVVRHGLLH</sequence>
<reference evidence="2 3" key="1">
    <citation type="submission" date="2017-09" db="EMBL/GenBank/DDBJ databases">
        <authorList>
            <person name="Ehlers B."/>
            <person name="Leendertz F.H."/>
        </authorList>
    </citation>
    <scope>NUCLEOTIDE SEQUENCE [LARGE SCALE GENOMIC DNA]</scope>
    <source>
        <strain evidence="2 3">CGMCC 1.10978</strain>
    </source>
</reference>
<name>A0A286D6F3_9GAMM</name>
<organism evidence="2 3">
    <name type="scientific">Pseudoxanthomonas wuyuanensis</name>
    <dbReference type="NCBI Taxonomy" id="1073196"/>
    <lineage>
        <taxon>Bacteria</taxon>
        <taxon>Pseudomonadati</taxon>
        <taxon>Pseudomonadota</taxon>
        <taxon>Gammaproteobacteria</taxon>
        <taxon>Lysobacterales</taxon>
        <taxon>Lysobacteraceae</taxon>
        <taxon>Pseudoxanthomonas</taxon>
    </lineage>
</organism>
<protein>
    <recommendedName>
        <fullName evidence="4">DUF1269 domain-containing protein</fullName>
    </recommendedName>
</protein>
<evidence type="ECO:0000313" key="2">
    <source>
        <dbReference type="EMBL" id="SOD54239.1"/>
    </source>
</evidence>
<dbReference type="RefSeq" id="WP_097121479.1">
    <property type="nucleotide sequence ID" value="NZ_OCND01000003.1"/>
</dbReference>
<gene>
    <name evidence="2" type="ORF">SAMN06296416_103162</name>
</gene>